<dbReference type="PRINTS" id="PR00069">
    <property type="entry name" value="ALDKETRDTASE"/>
</dbReference>
<gene>
    <name evidence="3" type="ORF">EDD18DRAFT_1384297</name>
</gene>
<reference evidence="3" key="1">
    <citation type="submission" date="2023-06" db="EMBL/GenBank/DDBJ databases">
        <authorList>
            <consortium name="Lawrence Berkeley National Laboratory"/>
            <person name="Ahrendt S."/>
            <person name="Sahu N."/>
            <person name="Indic B."/>
            <person name="Wong-Bajracharya J."/>
            <person name="Merenyi Z."/>
            <person name="Ke H.-M."/>
            <person name="Monk M."/>
            <person name="Kocsube S."/>
            <person name="Drula E."/>
            <person name="Lipzen A."/>
            <person name="Balint B."/>
            <person name="Henrissat B."/>
            <person name="Andreopoulos B."/>
            <person name="Martin F.M."/>
            <person name="Harder C.B."/>
            <person name="Rigling D."/>
            <person name="Ford K.L."/>
            <person name="Foster G.D."/>
            <person name="Pangilinan J."/>
            <person name="Papanicolaou A."/>
            <person name="Barry K."/>
            <person name="LaButti K."/>
            <person name="Viragh M."/>
            <person name="Koriabine M."/>
            <person name="Yan M."/>
            <person name="Riley R."/>
            <person name="Champramary S."/>
            <person name="Plett K.L."/>
            <person name="Tsai I.J."/>
            <person name="Slot J."/>
            <person name="Sipos G."/>
            <person name="Plett J."/>
            <person name="Nagy L.G."/>
            <person name="Grigoriev I.V."/>
        </authorList>
    </citation>
    <scope>NUCLEOTIDE SEQUENCE</scope>
    <source>
        <strain evidence="3">HWK02</strain>
    </source>
</reference>
<keyword evidence="4" id="KW-1185">Reference proteome</keyword>
<accession>A0AA39Q6X2</accession>
<dbReference type="PANTHER" id="PTHR43364">
    <property type="entry name" value="NADH-SPECIFIC METHYLGLYOXAL REDUCTASE-RELATED"/>
    <property type="match status" value="1"/>
</dbReference>
<sequence>MASLTFDTIKKMTYVRLGSSGLAISRIVLGYMSYGSAEYQPWILPEEEGIAHIKAAYDVGINTFDTANSNGLSEIILDKAIKQLNLPREAIVVMTKVFIPVMRNPGDQWLPGTDLNGMGYVNQYGLSRKHIFDSVKHSLEHLQLDYIDVLQCHRFDNDTPISETMQALHDVVNAGYVRYIGMSSCFAYQYYAIQNKLTPFISMQKREMFPTLKVLEMFGVGSIPWSPLARGLLTRSLEKQKASKRGEIDNWMPMYDLTGEWFETILIVYGVEELATKKEVSMAQIALAWIMNKDGVAAPVVGTTSLKNLYDLLGAIHVKLTLEEMAYLEEPYKSQAVIGHF</sequence>
<evidence type="ECO:0000259" key="2">
    <source>
        <dbReference type="Pfam" id="PF00248"/>
    </source>
</evidence>
<dbReference type="InterPro" id="IPR020471">
    <property type="entry name" value="AKR"/>
</dbReference>
<dbReference type="GO" id="GO:0016491">
    <property type="term" value="F:oxidoreductase activity"/>
    <property type="evidence" value="ECO:0007669"/>
    <property type="project" value="UniProtKB-KW"/>
</dbReference>
<evidence type="ECO:0000313" key="3">
    <source>
        <dbReference type="EMBL" id="KAK0497388.1"/>
    </source>
</evidence>
<dbReference type="EMBL" id="JAUEPU010000013">
    <property type="protein sequence ID" value="KAK0497388.1"/>
    <property type="molecule type" value="Genomic_DNA"/>
</dbReference>
<feature type="domain" description="NADP-dependent oxidoreductase" evidence="2">
    <location>
        <begin position="26"/>
        <end position="330"/>
    </location>
</feature>
<dbReference type="InterPro" id="IPR050523">
    <property type="entry name" value="AKR_Detox_Biosynth"/>
</dbReference>
<evidence type="ECO:0000313" key="4">
    <source>
        <dbReference type="Proteomes" id="UP001175228"/>
    </source>
</evidence>
<name>A0AA39Q6X2_9AGAR</name>
<dbReference type="InterPro" id="IPR036812">
    <property type="entry name" value="NAD(P)_OxRdtase_dom_sf"/>
</dbReference>
<proteinExistence type="predicted"/>
<protein>
    <submittedName>
        <fullName evidence="3">NADP-dependent oxidoreductase domain-containing protein</fullName>
    </submittedName>
</protein>
<evidence type="ECO:0000256" key="1">
    <source>
        <dbReference type="ARBA" id="ARBA00023002"/>
    </source>
</evidence>
<dbReference type="Proteomes" id="UP001175228">
    <property type="component" value="Unassembled WGS sequence"/>
</dbReference>
<dbReference type="CDD" id="cd19079">
    <property type="entry name" value="AKR_EcYajO-like"/>
    <property type="match status" value="1"/>
</dbReference>
<dbReference type="PANTHER" id="PTHR43364:SF4">
    <property type="entry name" value="NAD(P)-LINKED OXIDOREDUCTASE SUPERFAMILY PROTEIN"/>
    <property type="match status" value="1"/>
</dbReference>
<keyword evidence="1" id="KW-0560">Oxidoreductase</keyword>
<dbReference type="AlphaFoldDB" id="A0AA39Q6X2"/>
<dbReference type="Gene3D" id="3.20.20.100">
    <property type="entry name" value="NADP-dependent oxidoreductase domain"/>
    <property type="match status" value="1"/>
</dbReference>
<dbReference type="InterPro" id="IPR023210">
    <property type="entry name" value="NADP_OxRdtase_dom"/>
</dbReference>
<dbReference type="Pfam" id="PF00248">
    <property type="entry name" value="Aldo_ket_red"/>
    <property type="match status" value="1"/>
</dbReference>
<organism evidence="3 4">
    <name type="scientific">Armillaria luteobubalina</name>
    <dbReference type="NCBI Taxonomy" id="153913"/>
    <lineage>
        <taxon>Eukaryota</taxon>
        <taxon>Fungi</taxon>
        <taxon>Dikarya</taxon>
        <taxon>Basidiomycota</taxon>
        <taxon>Agaricomycotina</taxon>
        <taxon>Agaricomycetes</taxon>
        <taxon>Agaricomycetidae</taxon>
        <taxon>Agaricales</taxon>
        <taxon>Marasmiineae</taxon>
        <taxon>Physalacriaceae</taxon>
        <taxon>Armillaria</taxon>
    </lineage>
</organism>
<comment type="caution">
    <text evidence="3">The sequence shown here is derived from an EMBL/GenBank/DDBJ whole genome shotgun (WGS) entry which is preliminary data.</text>
</comment>
<dbReference type="SUPFAM" id="SSF51430">
    <property type="entry name" value="NAD(P)-linked oxidoreductase"/>
    <property type="match status" value="1"/>
</dbReference>